<keyword evidence="5 11" id="KW-0863">Zinc-finger</keyword>
<dbReference type="FunFam" id="3.30.160.60:FF:000087">
    <property type="entry name" value="Zinc finger protein 354B"/>
    <property type="match status" value="1"/>
</dbReference>
<proteinExistence type="inferred from homology"/>
<feature type="domain" description="C2H2-type" evidence="12">
    <location>
        <begin position="182"/>
        <end position="209"/>
    </location>
</feature>
<keyword evidence="8" id="KW-0238">DNA-binding</keyword>
<dbReference type="GO" id="GO:0000978">
    <property type="term" value="F:RNA polymerase II cis-regulatory region sequence-specific DNA binding"/>
    <property type="evidence" value="ECO:0007669"/>
    <property type="project" value="TreeGrafter"/>
</dbReference>
<keyword evidence="4" id="KW-0677">Repeat</keyword>
<feature type="domain" description="C2H2-type" evidence="12">
    <location>
        <begin position="98"/>
        <end position="125"/>
    </location>
</feature>
<dbReference type="SMART" id="SM00355">
    <property type="entry name" value="ZnF_C2H2"/>
    <property type="match status" value="5"/>
</dbReference>
<dbReference type="PROSITE" id="PS00028">
    <property type="entry name" value="ZINC_FINGER_C2H2_1"/>
    <property type="match status" value="5"/>
</dbReference>
<reference evidence="13" key="1">
    <citation type="submission" date="2025-08" db="UniProtKB">
        <authorList>
            <consortium name="Ensembl"/>
        </authorList>
    </citation>
    <scope>IDENTIFICATION</scope>
</reference>
<sequence length="242" mass="27416">IVTFSFPCLFVSIIYFPSSLEKGNLVQVDARPEKFSSFTRSSLTCFGEGGMSACSLTPSGVCVLSDNEEERGIPEGLKEDTLLQKQQRGKVHTKEKPCKCTECGKGFKGRSRLLNHLQTHTRANTFECVECGKSFSRKANLVVHQRIHTGERPYKCKECEKTFSRTSNLIAHRKTHAKKKAFSCTTCRKSFSGSAALFQHQRVHIDEKPYRCTECGNSFRLCSNFIKHQRIHLRETSTFCCL</sequence>
<comment type="subcellular location">
    <subcellularLocation>
        <location evidence="1">Nucleus</location>
    </subcellularLocation>
</comment>
<dbReference type="Ensembl" id="ENSSOCT00000015647.1">
    <property type="protein sequence ID" value="ENSSOCP00000015257.1"/>
    <property type="gene ID" value="ENSSOCG00000011467.1"/>
</dbReference>
<dbReference type="GO" id="GO:0008270">
    <property type="term" value="F:zinc ion binding"/>
    <property type="evidence" value="ECO:0007669"/>
    <property type="project" value="UniProtKB-KW"/>
</dbReference>
<dbReference type="GO" id="GO:0001228">
    <property type="term" value="F:DNA-binding transcription activator activity, RNA polymerase II-specific"/>
    <property type="evidence" value="ECO:0007669"/>
    <property type="project" value="TreeGrafter"/>
</dbReference>
<dbReference type="InterPro" id="IPR013087">
    <property type="entry name" value="Znf_C2H2_type"/>
</dbReference>
<evidence type="ECO:0000256" key="9">
    <source>
        <dbReference type="ARBA" id="ARBA00023163"/>
    </source>
</evidence>
<evidence type="ECO:0000256" key="6">
    <source>
        <dbReference type="ARBA" id="ARBA00022833"/>
    </source>
</evidence>
<evidence type="ECO:0000256" key="4">
    <source>
        <dbReference type="ARBA" id="ARBA00022737"/>
    </source>
</evidence>
<dbReference type="Proteomes" id="UP000694551">
    <property type="component" value="Unplaced"/>
</dbReference>
<accession>A0A8D0FIR9</accession>
<evidence type="ECO:0000256" key="10">
    <source>
        <dbReference type="ARBA" id="ARBA00023242"/>
    </source>
</evidence>
<name>A0A8D0FIR9_STROC</name>
<organism evidence="13 14">
    <name type="scientific">Strix occidentalis caurina</name>
    <name type="common">northern spotted owl</name>
    <dbReference type="NCBI Taxonomy" id="311401"/>
    <lineage>
        <taxon>Eukaryota</taxon>
        <taxon>Metazoa</taxon>
        <taxon>Chordata</taxon>
        <taxon>Craniata</taxon>
        <taxon>Vertebrata</taxon>
        <taxon>Euteleostomi</taxon>
        <taxon>Archelosauria</taxon>
        <taxon>Archosauria</taxon>
        <taxon>Dinosauria</taxon>
        <taxon>Saurischia</taxon>
        <taxon>Theropoda</taxon>
        <taxon>Coelurosauria</taxon>
        <taxon>Aves</taxon>
        <taxon>Neognathae</taxon>
        <taxon>Neoaves</taxon>
        <taxon>Telluraves</taxon>
        <taxon>Strigiformes</taxon>
        <taxon>Strigidae</taxon>
        <taxon>Strix</taxon>
    </lineage>
</organism>
<dbReference type="FunFam" id="3.30.160.60:FF:000823">
    <property type="entry name" value="replication initiator 1 isoform X1"/>
    <property type="match status" value="1"/>
</dbReference>
<dbReference type="GO" id="GO:0005634">
    <property type="term" value="C:nucleus"/>
    <property type="evidence" value="ECO:0007669"/>
    <property type="project" value="UniProtKB-SubCell"/>
</dbReference>
<evidence type="ECO:0000256" key="3">
    <source>
        <dbReference type="ARBA" id="ARBA00022723"/>
    </source>
</evidence>
<protein>
    <recommendedName>
        <fullName evidence="12">C2H2-type domain-containing protein</fullName>
    </recommendedName>
</protein>
<evidence type="ECO:0000259" key="12">
    <source>
        <dbReference type="PROSITE" id="PS50157"/>
    </source>
</evidence>
<keyword evidence="9" id="KW-0804">Transcription</keyword>
<evidence type="ECO:0000313" key="14">
    <source>
        <dbReference type="Proteomes" id="UP000694551"/>
    </source>
</evidence>
<keyword evidence="6" id="KW-0862">Zinc</keyword>
<evidence type="ECO:0000313" key="13">
    <source>
        <dbReference type="Ensembl" id="ENSSOCP00000015257.1"/>
    </source>
</evidence>
<evidence type="ECO:0000256" key="8">
    <source>
        <dbReference type="ARBA" id="ARBA00023125"/>
    </source>
</evidence>
<evidence type="ECO:0000256" key="2">
    <source>
        <dbReference type="ARBA" id="ARBA00006991"/>
    </source>
</evidence>
<evidence type="ECO:0000256" key="1">
    <source>
        <dbReference type="ARBA" id="ARBA00004123"/>
    </source>
</evidence>
<evidence type="ECO:0000256" key="11">
    <source>
        <dbReference type="PROSITE-ProRule" id="PRU00042"/>
    </source>
</evidence>
<keyword evidence="7" id="KW-0805">Transcription regulation</keyword>
<dbReference type="AlphaFoldDB" id="A0A8D0FIR9"/>
<reference evidence="13" key="2">
    <citation type="submission" date="2025-09" db="UniProtKB">
        <authorList>
            <consortium name="Ensembl"/>
        </authorList>
    </citation>
    <scope>IDENTIFICATION</scope>
</reference>
<keyword evidence="3" id="KW-0479">Metal-binding</keyword>
<keyword evidence="14" id="KW-1185">Reference proteome</keyword>
<dbReference type="FunFam" id="3.30.160.60:FF:000100">
    <property type="entry name" value="Zinc finger 45-like"/>
    <property type="match status" value="1"/>
</dbReference>
<dbReference type="PROSITE" id="PS50157">
    <property type="entry name" value="ZINC_FINGER_C2H2_2"/>
    <property type="match status" value="5"/>
</dbReference>
<keyword evidence="10" id="KW-0539">Nucleus</keyword>
<feature type="domain" description="C2H2-type" evidence="12">
    <location>
        <begin position="154"/>
        <end position="181"/>
    </location>
</feature>
<dbReference type="FunFam" id="3.30.160.60:FF:000212">
    <property type="entry name" value="zinc finger protein 382 isoform X2"/>
    <property type="match status" value="1"/>
</dbReference>
<dbReference type="InterPro" id="IPR036236">
    <property type="entry name" value="Znf_C2H2_sf"/>
</dbReference>
<dbReference type="FunFam" id="3.30.160.60:FF:000320">
    <property type="entry name" value="Zinc finger protein 777"/>
    <property type="match status" value="1"/>
</dbReference>
<dbReference type="PANTHER" id="PTHR24393">
    <property type="entry name" value="ZINC FINGER PROTEIN"/>
    <property type="match status" value="1"/>
</dbReference>
<dbReference type="Gene3D" id="3.30.160.60">
    <property type="entry name" value="Classic Zinc Finger"/>
    <property type="match status" value="5"/>
</dbReference>
<dbReference type="SUPFAM" id="SSF57667">
    <property type="entry name" value="beta-beta-alpha zinc fingers"/>
    <property type="match status" value="3"/>
</dbReference>
<feature type="domain" description="C2H2-type" evidence="12">
    <location>
        <begin position="126"/>
        <end position="153"/>
    </location>
</feature>
<dbReference type="Pfam" id="PF00096">
    <property type="entry name" value="zf-C2H2"/>
    <property type="match status" value="5"/>
</dbReference>
<evidence type="ECO:0000256" key="5">
    <source>
        <dbReference type="ARBA" id="ARBA00022771"/>
    </source>
</evidence>
<dbReference type="PANTHER" id="PTHR24393:SF15">
    <property type="entry name" value="IP01243P-RELATED"/>
    <property type="match status" value="1"/>
</dbReference>
<evidence type="ECO:0000256" key="7">
    <source>
        <dbReference type="ARBA" id="ARBA00023015"/>
    </source>
</evidence>
<comment type="similarity">
    <text evidence="2">Belongs to the krueppel C2H2-type zinc-finger protein family.</text>
</comment>
<feature type="domain" description="C2H2-type" evidence="12">
    <location>
        <begin position="210"/>
        <end position="237"/>
    </location>
</feature>